<accession>A0AAJ5QGP8</accession>
<name>A0AAJ5QGP8_9GAMM</name>
<sequence>MNNVKKGICITLAVLALAGCMHRSDAVKSDGRPHAPSGQASPGGTLGSGPVGQPQS</sequence>
<dbReference type="RefSeq" id="WP_167456944.1">
    <property type="nucleotide sequence ID" value="NZ_CP104758.1"/>
</dbReference>
<dbReference type="KEGG" id="kpie:N5580_11135"/>
<dbReference type="PROSITE" id="PS51257">
    <property type="entry name" value="PROKAR_LIPOPROTEIN"/>
    <property type="match status" value="1"/>
</dbReference>
<dbReference type="EMBL" id="CP104758">
    <property type="protein sequence ID" value="WBG89666.1"/>
    <property type="molecule type" value="Genomic_DNA"/>
</dbReference>
<dbReference type="AlphaFoldDB" id="A0AAJ5QGP8"/>
<protein>
    <recommendedName>
        <fullName evidence="4">Lipoprotein</fullName>
    </recommendedName>
</protein>
<proteinExistence type="predicted"/>
<evidence type="ECO:0000313" key="2">
    <source>
        <dbReference type="EMBL" id="WBG89666.1"/>
    </source>
</evidence>
<feature type="region of interest" description="Disordered" evidence="1">
    <location>
        <begin position="26"/>
        <end position="56"/>
    </location>
</feature>
<evidence type="ECO:0000313" key="3">
    <source>
        <dbReference type="Proteomes" id="UP001211544"/>
    </source>
</evidence>
<organism evidence="2 3">
    <name type="scientific">Pantoea piersonii</name>
    <dbReference type="NCBI Taxonomy" id="2364647"/>
    <lineage>
        <taxon>Bacteria</taxon>
        <taxon>Pseudomonadati</taxon>
        <taxon>Pseudomonadota</taxon>
        <taxon>Gammaproteobacteria</taxon>
        <taxon>Enterobacterales</taxon>
        <taxon>Erwiniaceae</taxon>
        <taxon>Pantoea</taxon>
    </lineage>
</organism>
<dbReference type="Proteomes" id="UP001211544">
    <property type="component" value="Chromosome"/>
</dbReference>
<evidence type="ECO:0008006" key="4">
    <source>
        <dbReference type="Google" id="ProtNLM"/>
    </source>
</evidence>
<keyword evidence="3" id="KW-1185">Reference proteome</keyword>
<gene>
    <name evidence="2" type="ORF">N5580_11135</name>
</gene>
<evidence type="ECO:0000256" key="1">
    <source>
        <dbReference type="SAM" id="MobiDB-lite"/>
    </source>
</evidence>
<reference evidence="2 3" key="1">
    <citation type="journal article" date="2022" name="J Glob Antimicrob Resist">
        <title>First complete genome of a multidrug resistant strain of the novel human pathogen Kalamiella piersonii (GABEKP28) identified in human saliva.</title>
        <authorList>
            <person name="McDonagh F."/>
            <person name="Singh N.K."/>
            <person name="Venkateswaran K."/>
            <person name="Lonappan A.M."/>
            <person name="Hallahan B."/>
            <person name="Tuohy A."/>
            <person name="Burke L."/>
            <person name="Kovarova A."/>
            <person name="Miliotis G."/>
        </authorList>
    </citation>
    <scope>NUCLEOTIDE SEQUENCE [LARGE SCALE GENOMIC DNA]</scope>
    <source>
        <strain evidence="2 3">GABEKP28</strain>
    </source>
</reference>
<dbReference type="GeneID" id="78236411"/>